<dbReference type="EMBL" id="JBBNAG010000012">
    <property type="protein sequence ID" value="KAK9088839.1"/>
    <property type="molecule type" value="Genomic_DNA"/>
</dbReference>
<organism evidence="1 2">
    <name type="scientific">Stephania cephalantha</name>
    <dbReference type="NCBI Taxonomy" id="152367"/>
    <lineage>
        <taxon>Eukaryota</taxon>
        <taxon>Viridiplantae</taxon>
        <taxon>Streptophyta</taxon>
        <taxon>Embryophyta</taxon>
        <taxon>Tracheophyta</taxon>
        <taxon>Spermatophyta</taxon>
        <taxon>Magnoliopsida</taxon>
        <taxon>Ranunculales</taxon>
        <taxon>Menispermaceae</taxon>
        <taxon>Menispermoideae</taxon>
        <taxon>Cissampelideae</taxon>
        <taxon>Stephania</taxon>
    </lineage>
</organism>
<keyword evidence="2" id="KW-1185">Reference proteome</keyword>
<name>A0AAP0EHA5_9MAGN</name>
<accession>A0AAP0EHA5</accession>
<evidence type="ECO:0000313" key="1">
    <source>
        <dbReference type="EMBL" id="KAK9088839.1"/>
    </source>
</evidence>
<protein>
    <submittedName>
        <fullName evidence="1">Uncharacterized protein</fullName>
    </submittedName>
</protein>
<gene>
    <name evidence="1" type="ORF">Scep_027921</name>
</gene>
<evidence type="ECO:0000313" key="2">
    <source>
        <dbReference type="Proteomes" id="UP001419268"/>
    </source>
</evidence>
<comment type="caution">
    <text evidence="1">The sequence shown here is derived from an EMBL/GenBank/DDBJ whole genome shotgun (WGS) entry which is preliminary data.</text>
</comment>
<reference evidence="1 2" key="1">
    <citation type="submission" date="2024-01" db="EMBL/GenBank/DDBJ databases">
        <title>Genome assemblies of Stephania.</title>
        <authorList>
            <person name="Yang L."/>
        </authorList>
    </citation>
    <scope>NUCLEOTIDE SEQUENCE [LARGE SCALE GENOMIC DNA]</scope>
    <source>
        <strain evidence="1">JXDWG</strain>
        <tissue evidence="1">Leaf</tissue>
    </source>
</reference>
<dbReference type="AlphaFoldDB" id="A0AAP0EHA5"/>
<sequence>MPRVMKHSLNHSTRFHCLALTKGIRSYHFKQLQKLGKNWTSGALRVKLWIVMFAENLRHIRQVLRSILNILQLEGNSGKIGKAMAQLERTAHVKRSVPLNSWRKNTQNGFVLSSTPLLGTCKVFSLGVFDKFSLHATILKMNWCKRWRASTKEASRFPRSRGAKDQEVQTNVPPFRYLSHVRNYLTFMFGGSEGSRVATVAFLRN</sequence>
<dbReference type="Proteomes" id="UP001419268">
    <property type="component" value="Unassembled WGS sequence"/>
</dbReference>
<proteinExistence type="predicted"/>